<dbReference type="CDD" id="cd19920">
    <property type="entry name" value="REC_PA4781-like"/>
    <property type="match status" value="1"/>
</dbReference>
<dbReference type="InterPro" id="IPR036890">
    <property type="entry name" value="HATPase_C_sf"/>
</dbReference>
<dbReference type="InterPro" id="IPR003661">
    <property type="entry name" value="HisK_dim/P_dom"/>
</dbReference>
<evidence type="ECO:0000256" key="6">
    <source>
        <dbReference type="ARBA" id="ARBA00023012"/>
    </source>
</evidence>
<evidence type="ECO:0000313" key="13">
    <source>
        <dbReference type="EMBL" id="MBD2530828.1"/>
    </source>
</evidence>
<dbReference type="PROSITE" id="PS50109">
    <property type="entry name" value="HIS_KIN"/>
    <property type="match status" value="1"/>
</dbReference>
<feature type="domain" description="Response regulatory" evidence="10">
    <location>
        <begin position="536"/>
        <end position="650"/>
    </location>
</feature>
<dbReference type="SUPFAM" id="SSF55874">
    <property type="entry name" value="ATPase domain of HSP90 chaperone/DNA topoisomerase II/histidine kinase"/>
    <property type="match status" value="1"/>
</dbReference>
<sequence>MKNDSNKSSVILIVDDTPINLEVLYDFLGKAGFTVLIAEDGESAIARAEYAPPDLILLDILMPGMDGFETCRLLKKSGLTQDIPIIFMTALSETVDKVKGFELGAVDYLTKPLQHQEVLARIQLHLKLRFLTKTLQEQNLRLENEIAERLQVEEKIREQAALLDITSDAILVKDFDNQIRFWNQGAEHLYGWKATEVIGKNVKQILYLPETLSQIQDIYANIAKSGFWHGELHQVNKKGQDIIVASRWTLMRDRNGQAISILTVNTDITEKKHLETQVLRAQRLESIGTLASGIAHDLNNILTPILTTAQLLQMKMPDADERNQQMLKTIENNSKRGAALVKQVLQFARGIDGQRTVVQMNHLFSEIQQIVQETFPKSIELTEHIQPELWAVIGDATHLHQLLINLVVNARDAMPKGGHIGISAENLLIDEDYARMNLDAHVGPYIAITVADTGMGMRSEIIDRIFEPFFTTKEIGKGTGLGLSTAKGIIQSHGGFVTVTSQVGKGTEFKVYLPAVEVAKTPLVEDLELFKGNGELILVVDDETRILETTKILLEVYNYTVLTASNGIEAIALYVQHEDEISVVLMDMMMPLMDGATAITTLQKINSQVKVVAVSGLNVSEKLAKMPGIKKFIAKPYTTKVLLQTLHSILVQKSTNPNLCIAPSGLSH</sequence>
<evidence type="ECO:0000259" key="9">
    <source>
        <dbReference type="PROSITE" id="PS50109"/>
    </source>
</evidence>
<dbReference type="Gene3D" id="1.10.287.130">
    <property type="match status" value="1"/>
</dbReference>
<evidence type="ECO:0000313" key="14">
    <source>
        <dbReference type="Proteomes" id="UP000623440"/>
    </source>
</evidence>
<dbReference type="PROSITE" id="PS50112">
    <property type="entry name" value="PAS"/>
    <property type="match status" value="1"/>
</dbReference>
<feature type="domain" description="PAC" evidence="12">
    <location>
        <begin position="228"/>
        <end position="280"/>
    </location>
</feature>
<dbReference type="InterPro" id="IPR000700">
    <property type="entry name" value="PAS-assoc_C"/>
</dbReference>
<dbReference type="Pfam" id="PF13426">
    <property type="entry name" value="PAS_9"/>
    <property type="match status" value="1"/>
</dbReference>
<dbReference type="InterPro" id="IPR005467">
    <property type="entry name" value="His_kinase_dom"/>
</dbReference>
<dbReference type="Pfam" id="PF02518">
    <property type="entry name" value="HATPase_c"/>
    <property type="match status" value="1"/>
</dbReference>
<dbReference type="RefSeq" id="WP_190941451.1">
    <property type="nucleotide sequence ID" value="NZ_JACJSI010000025.1"/>
</dbReference>
<dbReference type="InterPro" id="IPR035965">
    <property type="entry name" value="PAS-like_dom_sf"/>
</dbReference>
<evidence type="ECO:0000259" key="12">
    <source>
        <dbReference type="PROSITE" id="PS50113"/>
    </source>
</evidence>
<dbReference type="InterPro" id="IPR004358">
    <property type="entry name" value="Sig_transdc_His_kin-like_C"/>
</dbReference>
<accession>A0ABR8DNJ7</accession>
<evidence type="ECO:0000256" key="8">
    <source>
        <dbReference type="SAM" id="Coils"/>
    </source>
</evidence>
<dbReference type="SMART" id="SM00388">
    <property type="entry name" value="HisKA"/>
    <property type="match status" value="1"/>
</dbReference>
<evidence type="ECO:0000256" key="7">
    <source>
        <dbReference type="PROSITE-ProRule" id="PRU00169"/>
    </source>
</evidence>
<dbReference type="SMART" id="SM00448">
    <property type="entry name" value="REC"/>
    <property type="match status" value="2"/>
</dbReference>
<keyword evidence="14" id="KW-1185">Reference proteome</keyword>
<feature type="domain" description="Histidine kinase" evidence="9">
    <location>
        <begin position="293"/>
        <end position="517"/>
    </location>
</feature>
<dbReference type="SMART" id="SM00387">
    <property type="entry name" value="HATPase_c"/>
    <property type="match status" value="1"/>
</dbReference>
<feature type="coiled-coil region" evidence="8">
    <location>
        <begin position="128"/>
        <end position="155"/>
    </location>
</feature>
<keyword evidence="3 7" id="KW-0597">Phosphoprotein</keyword>
<organism evidence="13 14">
    <name type="scientific">Nostoc flagelliforme FACHB-838</name>
    <dbReference type="NCBI Taxonomy" id="2692904"/>
    <lineage>
        <taxon>Bacteria</taxon>
        <taxon>Bacillati</taxon>
        <taxon>Cyanobacteriota</taxon>
        <taxon>Cyanophyceae</taxon>
        <taxon>Nostocales</taxon>
        <taxon>Nostocaceae</taxon>
        <taxon>Nostoc</taxon>
    </lineage>
</organism>
<evidence type="ECO:0000259" key="10">
    <source>
        <dbReference type="PROSITE" id="PS50110"/>
    </source>
</evidence>
<keyword evidence="8" id="KW-0175">Coiled coil</keyword>
<dbReference type="EMBL" id="JACJSI010000025">
    <property type="protein sequence ID" value="MBD2530828.1"/>
    <property type="molecule type" value="Genomic_DNA"/>
</dbReference>
<dbReference type="PROSITE" id="PS50110">
    <property type="entry name" value="RESPONSE_REGULATORY"/>
    <property type="match status" value="2"/>
</dbReference>
<dbReference type="CDD" id="cd00130">
    <property type="entry name" value="PAS"/>
    <property type="match status" value="1"/>
</dbReference>
<evidence type="ECO:0000256" key="1">
    <source>
        <dbReference type="ARBA" id="ARBA00000085"/>
    </source>
</evidence>
<dbReference type="Pfam" id="PF00072">
    <property type="entry name" value="Response_reg"/>
    <property type="match status" value="2"/>
</dbReference>
<feature type="domain" description="PAS" evidence="11">
    <location>
        <begin position="155"/>
        <end position="226"/>
    </location>
</feature>
<dbReference type="InterPro" id="IPR000014">
    <property type="entry name" value="PAS"/>
</dbReference>
<dbReference type="SUPFAM" id="SSF47384">
    <property type="entry name" value="Homodimeric domain of signal transducing histidine kinase"/>
    <property type="match status" value="1"/>
</dbReference>
<feature type="modified residue" description="4-aspartylphosphate" evidence="7">
    <location>
        <position position="59"/>
    </location>
</feature>
<keyword evidence="6" id="KW-0902">Two-component regulatory system</keyword>
<comment type="catalytic activity">
    <reaction evidence="1">
        <text>ATP + protein L-histidine = ADP + protein N-phospho-L-histidine.</text>
        <dbReference type="EC" id="2.7.13.3"/>
    </reaction>
</comment>
<evidence type="ECO:0000256" key="2">
    <source>
        <dbReference type="ARBA" id="ARBA00012438"/>
    </source>
</evidence>
<keyword evidence="4" id="KW-0808">Transferase</keyword>
<dbReference type="Gene3D" id="3.40.50.2300">
    <property type="match status" value="2"/>
</dbReference>
<protein>
    <recommendedName>
        <fullName evidence="2">histidine kinase</fullName>
        <ecNumber evidence="2">2.7.13.3</ecNumber>
    </recommendedName>
</protein>
<dbReference type="EC" id="2.7.13.3" evidence="2"/>
<feature type="domain" description="Response regulatory" evidence="10">
    <location>
        <begin position="10"/>
        <end position="126"/>
    </location>
</feature>
<name>A0ABR8DNJ7_9NOSO</name>
<reference evidence="13 14" key="1">
    <citation type="journal article" date="2020" name="ISME J.">
        <title>Comparative genomics reveals insights into cyanobacterial evolution and habitat adaptation.</title>
        <authorList>
            <person name="Chen M.Y."/>
            <person name="Teng W.K."/>
            <person name="Zhao L."/>
            <person name="Hu C.X."/>
            <person name="Zhou Y.K."/>
            <person name="Han B.P."/>
            <person name="Song L.R."/>
            <person name="Shu W.S."/>
        </authorList>
    </citation>
    <scope>NUCLEOTIDE SEQUENCE [LARGE SCALE GENOMIC DNA]</scope>
    <source>
        <strain evidence="13 14">FACHB-838</strain>
    </source>
</reference>
<dbReference type="InterPro" id="IPR011006">
    <property type="entry name" value="CheY-like_superfamily"/>
</dbReference>
<keyword evidence="5" id="KW-0418">Kinase</keyword>
<dbReference type="Pfam" id="PF00512">
    <property type="entry name" value="HisKA"/>
    <property type="match status" value="1"/>
</dbReference>
<dbReference type="SMART" id="SM00091">
    <property type="entry name" value="PAS"/>
    <property type="match status" value="1"/>
</dbReference>
<dbReference type="Gene3D" id="3.30.450.20">
    <property type="entry name" value="PAS domain"/>
    <property type="match status" value="1"/>
</dbReference>
<dbReference type="PANTHER" id="PTHR43047:SF72">
    <property type="entry name" value="OSMOSENSING HISTIDINE PROTEIN KINASE SLN1"/>
    <property type="match status" value="1"/>
</dbReference>
<dbReference type="Gene3D" id="3.30.565.10">
    <property type="entry name" value="Histidine kinase-like ATPase, C-terminal domain"/>
    <property type="match status" value="1"/>
</dbReference>
<dbReference type="PROSITE" id="PS50113">
    <property type="entry name" value="PAC"/>
    <property type="match status" value="1"/>
</dbReference>
<evidence type="ECO:0000256" key="3">
    <source>
        <dbReference type="ARBA" id="ARBA00022553"/>
    </source>
</evidence>
<evidence type="ECO:0000259" key="11">
    <source>
        <dbReference type="PROSITE" id="PS50112"/>
    </source>
</evidence>
<evidence type="ECO:0000256" key="5">
    <source>
        <dbReference type="ARBA" id="ARBA00022777"/>
    </source>
</evidence>
<evidence type="ECO:0000256" key="4">
    <source>
        <dbReference type="ARBA" id="ARBA00022679"/>
    </source>
</evidence>
<dbReference type="InterPro" id="IPR003594">
    <property type="entry name" value="HATPase_dom"/>
</dbReference>
<dbReference type="NCBIfam" id="TIGR00229">
    <property type="entry name" value="sensory_box"/>
    <property type="match status" value="1"/>
</dbReference>
<dbReference type="SUPFAM" id="SSF52172">
    <property type="entry name" value="CheY-like"/>
    <property type="match status" value="2"/>
</dbReference>
<dbReference type="SUPFAM" id="SSF55785">
    <property type="entry name" value="PYP-like sensor domain (PAS domain)"/>
    <property type="match status" value="1"/>
</dbReference>
<gene>
    <name evidence="13" type="ORF">H6G97_15075</name>
</gene>
<dbReference type="PRINTS" id="PR00344">
    <property type="entry name" value="BCTRLSENSOR"/>
</dbReference>
<dbReference type="PANTHER" id="PTHR43047">
    <property type="entry name" value="TWO-COMPONENT HISTIDINE PROTEIN KINASE"/>
    <property type="match status" value="1"/>
</dbReference>
<feature type="modified residue" description="4-aspartylphosphate" evidence="7">
    <location>
        <position position="587"/>
    </location>
</feature>
<dbReference type="InterPro" id="IPR001789">
    <property type="entry name" value="Sig_transdc_resp-reg_receiver"/>
</dbReference>
<dbReference type="InterPro" id="IPR036097">
    <property type="entry name" value="HisK_dim/P_sf"/>
</dbReference>
<dbReference type="Proteomes" id="UP000623440">
    <property type="component" value="Unassembled WGS sequence"/>
</dbReference>
<comment type="caution">
    <text evidence="13">The sequence shown here is derived from an EMBL/GenBank/DDBJ whole genome shotgun (WGS) entry which is preliminary data.</text>
</comment>
<dbReference type="CDD" id="cd00082">
    <property type="entry name" value="HisKA"/>
    <property type="match status" value="1"/>
</dbReference>
<proteinExistence type="predicted"/>